<evidence type="ECO:0000256" key="10">
    <source>
        <dbReference type="RuleBase" id="RU004481"/>
    </source>
</evidence>
<dbReference type="PROSITE" id="PS51712">
    <property type="entry name" value="G_ENGA"/>
    <property type="match status" value="2"/>
</dbReference>
<feature type="binding site" evidence="8">
    <location>
        <begin position="119"/>
        <end position="122"/>
    </location>
    <ligand>
        <name>GTP</name>
        <dbReference type="ChEBI" id="CHEBI:37565"/>
        <label>1</label>
    </ligand>
</feature>
<dbReference type="InterPro" id="IPR006073">
    <property type="entry name" value="GTP-bd"/>
</dbReference>
<dbReference type="CDD" id="cd01894">
    <property type="entry name" value="EngA1"/>
    <property type="match status" value="1"/>
</dbReference>
<proteinExistence type="inferred from homology"/>
<feature type="binding site" evidence="8">
    <location>
        <begin position="187"/>
        <end position="194"/>
    </location>
    <ligand>
        <name>GTP</name>
        <dbReference type="ChEBI" id="CHEBI:37565"/>
        <label>2</label>
    </ligand>
</feature>
<feature type="binding site" evidence="8">
    <location>
        <begin position="9"/>
        <end position="16"/>
    </location>
    <ligand>
        <name>GTP</name>
        <dbReference type="ChEBI" id="CHEBI:37565"/>
        <label>1</label>
    </ligand>
</feature>
<comment type="similarity">
    <text evidence="1 8 9 10">Belongs to the TRAFAC class TrmE-Era-EngA-EngB-Septin-like GTPase superfamily. EngA (Der) GTPase family.</text>
</comment>
<dbReference type="OrthoDB" id="9805918at2"/>
<evidence type="ECO:0000313" key="13">
    <source>
        <dbReference type="Proteomes" id="UP000318431"/>
    </source>
</evidence>
<evidence type="ECO:0000256" key="6">
    <source>
        <dbReference type="ARBA" id="ARBA00023134"/>
    </source>
</evidence>
<dbReference type="InterPro" id="IPR003593">
    <property type="entry name" value="AAA+_ATPase"/>
</dbReference>
<evidence type="ECO:0000256" key="9">
    <source>
        <dbReference type="PROSITE-ProRule" id="PRU01049"/>
    </source>
</evidence>
<dbReference type="InterPro" id="IPR015946">
    <property type="entry name" value="KH_dom-like_a/b"/>
</dbReference>
<dbReference type="Gene3D" id="3.40.50.300">
    <property type="entry name" value="P-loop containing nucleotide triphosphate hydrolases"/>
    <property type="match status" value="2"/>
</dbReference>
<dbReference type="InterPro" id="IPR027417">
    <property type="entry name" value="P-loop_NTPase"/>
</dbReference>
<reference evidence="12 13" key="1">
    <citation type="journal article" date="2015" name="Stand. Genomic Sci.">
        <title>Genomic Encyclopedia of Bacterial and Archaeal Type Strains, Phase III: the genomes of soil and plant-associated and newly described type strains.</title>
        <authorList>
            <person name="Whitman W.B."/>
            <person name="Woyke T."/>
            <person name="Klenk H.P."/>
            <person name="Zhou Y."/>
            <person name="Lilburn T.G."/>
            <person name="Beck B.J."/>
            <person name="De Vos P."/>
            <person name="Vandamme P."/>
            <person name="Eisen J.A."/>
            <person name="Garrity G."/>
            <person name="Hugenholtz P."/>
            <person name="Kyrpides N.C."/>
        </authorList>
    </citation>
    <scope>NUCLEOTIDE SEQUENCE [LARGE SCALE GENOMIC DNA]</scope>
    <source>
        <strain evidence="12 13">CGMCC 1.10822</strain>
    </source>
</reference>
<keyword evidence="4 10" id="KW-0677">Repeat</keyword>
<dbReference type="Proteomes" id="UP000318431">
    <property type="component" value="Unassembled WGS sequence"/>
</dbReference>
<dbReference type="GO" id="GO:0042254">
    <property type="term" value="P:ribosome biogenesis"/>
    <property type="evidence" value="ECO:0007669"/>
    <property type="project" value="UniProtKB-KW"/>
</dbReference>
<feature type="domain" description="EngA-type G" evidence="11">
    <location>
        <begin position="3"/>
        <end position="167"/>
    </location>
</feature>
<evidence type="ECO:0000256" key="2">
    <source>
        <dbReference type="ARBA" id="ARBA00020953"/>
    </source>
</evidence>
<evidence type="ECO:0000256" key="5">
    <source>
        <dbReference type="ARBA" id="ARBA00022741"/>
    </source>
</evidence>
<comment type="caution">
    <text evidence="12">The sequence shown here is derived from an EMBL/GenBank/DDBJ whole genome shotgun (WGS) entry which is preliminary data.</text>
</comment>
<feature type="binding site" evidence="8">
    <location>
        <begin position="299"/>
        <end position="302"/>
    </location>
    <ligand>
        <name>GTP</name>
        <dbReference type="ChEBI" id="CHEBI:37565"/>
        <label>2</label>
    </ligand>
</feature>
<dbReference type="AlphaFoldDB" id="A0A562RBG4"/>
<dbReference type="SUPFAM" id="SSF52540">
    <property type="entry name" value="P-loop containing nucleoside triphosphate hydrolases"/>
    <property type="match status" value="2"/>
</dbReference>
<dbReference type="PIRSF" id="PIRSF006485">
    <property type="entry name" value="GTP-binding_EngA"/>
    <property type="match status" value="1"/>
</dbReference>
<comment type="function">
    <text evidence="8 10">GTPase that plays an essential role in the late steps of ribosome biogenesis.</text>
</comment>
<dbReference type="PRINTS" id="PR00326">
    <property type="entry name" value="GTP1OBG"/>
</dbReference>
<dbReference type="GO" id="GO:0005525">
    <property type="term" value="F:GTP binding"/>
    <property type="evidence" value="ECO:0007669"/>
    <property type="project" value="UniProtKB-UniRule"/>
</dbReference>
<feature type="domain" description="EngA-type G" evidence="11">
    <location>
        <begin position="181"/>
        <end position="354"/>
    </location>
</feature>
<evidence type="ECO:0000256" key="7">
    <source>
        <dbReference type="ARBA" id="ARBA00032345"/>
    </source>
</evidence>
<dbReference type="EMBL" id="VLLB01000003">
    <property type="protein sequence ID" value="TWI66412.1"/>
    <property type="molecule type" value="Genomic_DNA"/>
</dbReference>
<evidence type="ECO:0000256" key="4">
    <source>
        <dbReference type="ARBA" id="ARBA00022737"/>
    </source>
</evidence>
<dbReference type="PANTHER" id="PTHR43834">
    <property type="entry name" value="GTPASE DER"/>
    <property type="match status" value="1"/>
</dbReference>
<dbReference type="InterPro" id="IPR031166">
    <property type="entry name" value="G_ENGA"/>
</dbReference>
<dbReference type="InterPro" id="IPR005225">
    <property type="entry name" value="Small_GTP-bd"/>
</dbReference>
<dbReference type="InterPro" id="IPR016484">
    <property type="entry name" value="GTPase_Der"/>
</dbReference>
<evidence type="ECO:0000256" key="8">
    <source>
        <dbReference type="HAMAP-Rule" id="MF_00195"/>
    </source>
</evidence>
<dbReference type="GO" id="GO:0043022">
    <property type="term" value="F:ribosome binding"/>
    <property type="evidence" value="ECO:0007669"/>
    <property type="project" value="TreeGrafter"/>
</dbReference>
<evidence type="ECO:0000313" key="12">
    <source>
        <dbReference type="EMBL" id="TWI66412.1"/>
    </source>
</evidence>
<evidence type="ECO:0000259" key="11">
    <source>
        <dbReference type="PROSITE" id="PS51712"/>
    </source>
</evidence>
<feature type="binding site" evidence="8">
    <location>
        <begin position="56"/>
        <end position="60"/>
    </location>
    <ligand>
        <name>GTP</name>
        <dbReference type="ChEBI" id="CHEBI:37565"/>
        <label>1</label>
    </ligand>
</feature>
<dbReference type="NCBIfam" id="TIGR00231">
    <property type="entry name" value="small_GTP"/>
    <property type="match status" value="2"/>
</dbReference>
<protein>
    <recommendedName>
        <fullName evidence="2 8">GTPase Der</fullName>
    </recommendedName>
    <alternativeName>
        <fullName evidence="7 8">GTP-binding protein EngA</fullName>
    </alternativeName>
</protein>
<sequence>MKPVIALVGRPNVGKSTLFNRLTRSRDALVADLPGLTRDRHYGEGRVGERPFLVIDTGGFEPVAKEGIMFQMALQTKQAVAEADIVVFLVDGRQGMTPHDKTITDFLRRSGRPVLLVVNKAEGMKYTSAVSDFYELGLGDPYAISGAHGDGVHDLVDEALDKAFAARPENEEELLPAERGIKLALVGRPNVGKSTLINTLLGEERVIAFDMPGTTRDSIEIPFERDNQHYTLIDTAGIRRRGKVFEAIEKFSVVKTLQSISEANVVVLMLDAQQDISEQDAHIAGFILESGRALVVAVNKWDGLQSHERDEIKNTMDRKLDFLGFAKTHFISALKGTNIGPLMKAVDSAYRAAMADLSTPKLTRALQEAVEKQEPKRKGGLRPKLRYAHQGGMNPPVIVIHGNSLDAISEPYKRYLEKHFRDTFQLVGTPLRIELRTGKNPFDKREKS</sequence>
<dbReference type="InterPro" id="IPR032859">
    <property type="entry name" value="KH_dom-like"/>
</dbReference>
<dbReference type="HAMAP" id="MF_00195">
    <property type="entry name" value="GTPase_Der"/>
    <property type="match status" value="1"/>
</dbReference>
<dbReference type="FunFam" id="3.30.300.20:FF:000004">
    <property type="entry name" value="GTPase Der"/>
    <property type="match status" value="1"/>
</dbReference>
<dbReference type="SMART" id="SM00382">
    <property type="entry name" value="AAA"/>
    <property type="match status" value="2"/>
</dbReference>
<dbReference type="FunFam" id="3.40.50.300:FF:000040">
    <property type="entry name" value="GTPase Der"/>
    <property type="match status" value="1"/>
</dbReference>
<keyword evidence="6 8" id="KW-0342">GTP-binding</keyword>
<feature type="binding site" evidence="8">
    <location>
        <begin position="234"/>
        <end position="238"/>
    </location>
    <ligand>
        <name>GTP</name>
        <dbReference type="ChEBI" id="CHEBI:37565"/>
        <label>2</label>
    </ligand>
</feature>
<organism evidence="12 13">
    <name type="scientific">Pseudoduganella lurida</name>
    <dbReference type="NCBI Taxonomy" id="1036180"/>
    <lineage>
        <taxon>Bacteria</taxon>
        <taxon>Pseudomonadati</taxon>
        <taxon>Pseudomonadota</taxon>
        <taxon>Betaproteobacteria</taxon>
        <taxon>Burkholderiales</taxon>
        <taxon>Oxalobacteraceae</taxon>
        <taxon>Telluria group</taxon>
        <taxon>Pseudoduganella</taxon>
    </lineage>
</organism>
<keyword evidence="13" id="KW-1185">Reference proteome</keyword>
<evidence type="ECO:0000256" key="1">
    <source>
        <dbReference type="ARBA" id="ARBA00008279"/>
    </source>
</evidence>
<dbReference type="Gene3D" id="3.30.300.20">
    <property type="match status" value="1"/>
</dbReference>
<keyword evidence="5 8" id="KW-0547">Nucleotide-binding</keyword>
<accession>A0A562RBG4</accession>
<evidence type="ECO:0000256" key="3">
    <source>
        <dbReference type="ARBA" id="ARBA00022517"/>
    </source>
</evidence>
<name>A0A562RBG4_9BURK</name>
<dbReference type="Pfam" id="PF01926">
    <property type="entry name" value="MMR_HSR1"/>
    <property type="match status" value="2"/>
</dbReference>
<keyword evidence="3 8" id="KW-0690">Ribosome biogenesis</keyword>
<dbReference type="CDD" id="cd01895">
    <property type="entry name" value="EngA2"/>
    <property type="match status" value="1"/>
</dbReference>
<dbReference type="RefSeq" id="WP_145649039.1">
    <property type="nucleotide sequence ID" value="NZ_VLLB01000003.1"/>
</dbReference>
<dbReference type="Pfam" id="PF14714">
    <property type="entry name" value="KH_dom-like"/>
    <property type="match status" value="1"/>
</dbReference>
<dbReference type="PANTHER" id="PTHR43834:SF6">
    <property type="entry name" value="GTPASE DER"/>
    <property type="match status" value="1"/>
</dbReference>
<dbReference type="FunFam" id="3.40.50.300:FF:000057">
    <property type="entry name" value="GTPase Der"/>
    <property type="match status" value="1"/>
</dbReference>
<dbReference type="NCBIfam" id="TIGR03594">
    <property type="entry name" value="GTPase_EngA"/>
    <property type="match status" value="1"/>
</dbReference>
<comment type="subunit">
    <text evidence="8">Associates with the 50S ribosomal subunit.</text>
</comment>
<gene>
    <name evidence="8" type="primary">der</name>
    <name evidence="12" type="ORF">IP91_02226</name>
</gene>